<proteinExistence type="predicted"/>
<name>A0A8E0S902_9TREM</name>
<dbReference type="Pfam" id="PF15035">
    <property type="entry name" value="Rootletin"/>
    <property type="match status" value="1"/>
</dbReference>
<dbReference type="Proteomes" id="UP000728185">
    <property type="component" value="Unassembled WGS sequence"/>
</dbReference>
<dbReference type="Gene3D" id="1.10.287.1490">
    <property type="match status" value="3"/>
</dbReference>
<keyword evidence="6" id="KW-1185">Reference proteome</keyword>
<keyword evidence="1 2" id="KW-0175">Coiled coil</keyword>
<reference evidence="5" key="1">
    <citation type="submission" date="2019-05" db="EMBL/GenBank/DDBJ databases">
        <title>Annotation for the trematode Fasciolopsis buski.</title>
        <authorList>
            <person name="Choi Y.-J."/>
        </authorList>
    </citation>
    <scope>NUCLEOTIDE SEQUENCE</scope>
    <source>
        <strain evidence="5">HT</strain>
        <tissue evidence="5">Whole worm</tissue>
    </source>
</reference>
<feature type="region of interest" description="Disordered" evidence="3">
    <location>
        <begin position="1490"/>
        <end position="1523"/>
    </location>
</feature>
<dbReference type="SUPFAM" id="SSF57997">
    <property type="entry name" value="Tropomyosin"/>
    <property type="match status" value="1"/>
</dbReference>
<evidence type="ECO:0000259" key="4">
    <source>
        <dbReference type="Pfam" id="PF15035"/>
    </source>
</evidence>
<feature type="compositionally biased region" description="Low complexity" evidence="3">
    <location>
        <begin position="2304"/>
        <end position="2323"/>
    </location>
</feature>
<feature type="region of interest" description="Disordered" evidence="3">
    <location>
        <begin position="444"/>
        <end position="504"/>
    </location>
</feature>
<dbReference type="EMBL" id="LUCM01000660">
    <property type="protein sequence ID" value="KAA0200241.1"/>
    <property type="molecule type" value="Genomic_DNA"/>
</dbReference>
<comment type="caution">
    <text evidence="5">The sequence shown here is derived from an EMBL/GenBank/DDBJ whole genome shotgun (WGS) entry which is preliminary data.</text>
</comment>
<feature type="region of interest" description="Disordered" evidence="3">
    <location>
        <begin position="369"/>
        <end position="397"/>
    </location>
</feature>
<feature type="region of interest" description="Disordered" evidence="3">
    <location>
        <begin position="1555"/>
        <end position="1632"/>
    </location>
</feature>
<sequence length="2358" mass="270716">MEEHGKKVESVIKDTLQAQAGPSDEISLDRFFHLAGMEPAQFEAICSTKTNEGQDPVGIPGTSSSAYYSFIRPDSKESSSAADVRSRADDDTTSYRRKLAAYQDGQQKQAQLIQKLQSKLRTTTENLNSRIDASEARARLLEQERSYDVENTLAKLQEEQQRANDLARANEMLRDQLDQAIQANQGLSQDVARLTLAWRHAAQQLDKRETEWREEENAFNDYFAAEHSRLLALWRTVVGLRRQFGDLRQQTDRDLTQVRTEFARYIRNIQSVCGNLEVNMREAEAQAQATQKRESKQASAIEAEAADRIRNLTESLARSQARLAETEAKLSETVNAKERLATQLADRDRILTTMSQLRSGIYSVVEDTEFGRHSKKSKRNKRTHEGVESSEEDTTEAEALLEDPGDHLKATKLLIEHTHVMHQALSQIAQLVISDSMIADSDEAEEPLLSVQPPEWSSGLPESADGFVPPLPPRTADTKTSRSEEGLQAQTRADIPPALSLSPSHPADFREGVESDQMALRPYGLSKGDITALRQLAHSKYRAGSSLHLAESTVSAVQTSLNRRASHVHRLRYRTRGLKDQVQALMRRTEELDVERRRAMDQLARLREELESQSLESDKLARERDRIKHNLSLMEEEKKMNDGTRANLGEQVRELQAEIDRLRGMVQDLTKQREDVIGERERIQSDHDRLARELSSLKISLQSAEERAAGYREELTALRETLRRTELEKEVLNQEKIDAIGTGTKARARVDELEQKVSQLHLRETQLKDRTAQLETLLETHERDNQHLTQQTALAQATELRLTEERSSLRAERQQLREELDRVYNDRGTLTAEVEQLRDSLARVDVVRNRLEAENTDLSHERLALVEALNGAERQKAAMLEDLTAYRRENERQAGVITHLSEEKESVAKQKAELVIQLSIVERDARQFSDQIARLKDEKETLESSLFDSQQLISDFQSKQQQLEREIAELKLRRDTLQAELLRAHTNFQVELDKSQRSQKELGTQLNTELEDLRCALSQAERRAKEAEEACLQAVVRADQAVTVMGRQQQLEAETITDREMELRKSAEEVNRLTRSLLAAQRERDETRLHAEQERQRALLRAAEEKSGLQERVNLLQQTITELQTALDRAHQESTVQGDQDRMALRKATEEVRTFRNQLEETCSQHEKEVRELRVRVHELENQRDQLVKETNELQLQTRLAEESRDGNRADLVEITRRMRTAEDTCDSIRRECSELRQRFAEVEREKNALDASNEELRRQLKTAEMERVELVRMTNVTRSQLQGTEMDRSTAERRIADLQDHMKEISNSAAEARREATGMKNRLKKVIFEKQSLEQEANDLRNQIKDTLTREDTAKREKAGLKQRLSDIECAKTALQNEVNNLSRQLTDMEEALRSRERAASQAAEEWHRDFRRLDETKTNLEGKLEQCNLIIGELRASLAETQTHLRGVEAELSETITSRQEAEARLSAIHSILRRLLGFRQSQYSSHLGLRNEGDASGTDGPDDTEDEKSRKSAAGVREMEAITDSELRARLAEDFENEWELRRIAERIVNERARNSSSTATMPKPKQRLRRRQDRDGEYSPTAQHSSPINKRSKSMSPTRDKKDPLPERSTSNDRQNDKSTTHEGRLHDSVTLGDLDAIDFPAKWLQTMRQHMSGARYRGLPGSDLDPEAVRMLLRDFLRHMVQIERERDSNDMLLQVKESQLADVRRQLNEYEQRVKHLQQALGGMERGKSEVLEKVSSMKSVISEQESLMLKRDRDLDDMRDRMVLLERQLAVCEAEKQQIQMRMDKAKTAESRLEEDRRQLLRGLDDAETRYTQAEVSRRRLEGELHRMQTAMNDLETEKQSLQCRLETVARQNADLEARVHSLQSDVDRLSEALNQANQMINELHEQMDRSKVDKTSLEQEVTEQREMISQLQKRELTNNQERRLLEERLESSRTSLNQTKSRLHETLERIQELQLETSDGALQRSELETQLRQLANLSAENQQTHSELQTRLTTLQNEHSTIVEKNAELLRSLNDLGLEKHELESELTRIRKDHAQLKKTAERLERERIREQDASTKLRAESTELGKTIRRLEEENLDLRRDLQKLQTHVAQQEDTQAARLIEVNTKQRLESEAEMERQRLALAQAEKVIHQKERSHRQRVRGLEEQVAMLKDQLSQEMTRRQLLLSRSQNLASYTSPSQPNLLHVGTTTAEPELGDIRSPLDISLPQETYLPGLYKPTIAPSRYDPYYYQVTGSIPSQLDRSYGSGSGRYSRDRDSGTAHRVGHTIPSPAGLRVTTSQTIRGGDSGETRLRSMETPGSNTATDTTTTGQSSSVSKIKDSPARHMPSRYMATVSSLNRSTSESTIRRKET</sequence>
<feature type="domain" description="Rootletin-like coiled-coil" evidence="4">
    <location>
        <begin position="96"/>
        <end position="264"/>
    </location>
</feature>
<feature type="compositionally biased region" description="Basic residues" evidence="3">
    <location>
        <begin position="373"/>
        <end position="382"/>
    </location>
</feature>
<gene>
    <name evidence="5" type="ORF">FBUS_02747</name>
</gene>
<evidence type="ECO:0000313" key="6">
    <source>
        <dbReference type="Proteomes" id="UP000728185"/>
    </source>
</evidence>
<feature type="coiled-coil region" evidence="2">
    <location>
        <begin position="582"/>
        <end position="889"/>
    </location>
</feature>
<feature type="compositionally biased region" description="Basic and acidic residues" evidence="3">
    <location>
        <begin position="476"/>
        <end position="485"/>
    </location>
</feature>
<feature type="coiled-coil region" evidence="2">
    <location>
        <begin position="1699"/>
        <end position="1733"/>
    </location>
</feature>
<feature type="region of interest" description="Disordered" evidence="3">
    <location>
        <begin position="2245"/>
        <end position="2358"/>
    </location>
</feature>
<evidence type="ECO:0000256" key="3">
    <source>
        <dbReference type="SAM" id="MobiDB-lite"/>
    </source>
</evidence>
<feature type="compositionally biased region" description="Basic and acidic residues" evidence="3">
    <location>
        <begin position="1602"/>
        <end position="1632"/>
    </location>
</feature>
<dbReference type="OrthoDB" id="3549872at2759"/>
<dbReference type="PANTHER" id="PTHR23159">
    <property type="entry name" value="CENTROSOMAL PROTEIN 2"/>
    <property type="match status" value="1"/>
</dbReference>
<evidence type="ECO:0000313" key="5">
    <source>
        <dbReference type="EMBL" id="KAA0200241.1"/>
    </source>
</evidence>
<feature type="coiled-coil region" evidence="2">
    <location>
        <begin position="918"/>
        <end position="1037"/>
    </location>
</feature>
<evidence type="ECO:0000256" key="1">
    <source>
        <dbReference type="ARBA" id="ARBA00023054"/>
    </source>
</evidence>
<feature type="compositionally biased region" description="Polar residues" evidence="3">
    <location>
        <begin position="2340"/>
        <end position="2351"/>
    </location>
</feature>
<protein>
    <submittedName>
        <fullName evidence="5">Rootletin</fullName>
    </submittedName>
</protein>
<accession>A0A8E0S902</accession>
<feature type="coiled-coil region" evidence="2">
    <location>
        <begin position="1063"/>
        <end position="1407"/>
    </location>
</feature>
<organism evidence="5 6">
    <name type="scientific">Fasciolopsis buskii</name>
    <dbReference type="NCBI Taxonomy" id="27845"/>
    <lineage>
        <taxon>Eukaryota</taxon>
        <taxon>Metazoa</taxon>
        <taxon>Spiralia</taxon>
        <taxon>Lophotrochozoa</taxon>
        <taxon>Platyhelminthes</taxon>
        <taxon>Trematoda</taxon>
        <taxon>Digenea</taxon>
        <taxon>Plagiorchiida</taxon>
        <taxon>Echinostomata</taxon>
        <taxon>Echinostomatoidea</taxon>
        <taxon>Fasciolidae</taxon>
        <taxon>Fasciolopsis</taxon>
    </lineage>
</organism>
<feature type="coiled-coil region" evidence="2">
    <location>
        <begin position="1762"/>
        <end position="2169"/>
    </location>
</feature>
<dbReference type="InterPro" id="IPR055167">
    <property type="entry name" value="Rootletin-like_CC"/>
</dbReference>
<feature type="coiled-coil region" evidence="2">
    <location>
        <begin position="266"/>
        <end position="343"/>
    </location>
</feature>
<feature type="coiled-coil region" evidence="2">
    <location>
        <begin position="124"/>
        <end position="190"/>
    </location>
</feature>
<evidence type="ECO:0000256" key="2">
    <source>
        <dbReference type="SAM" id="Coils"/>
    </source>
</evidence>
<dbReference type="PANTHER" id="PTHR23159:SF31">
    <property type="entry name" value="CENTROSOME-ASSOCIATED PROTEIN CEP250 ISOFORM X1"/>
    <property type="match status" value="1"/>
</dbReference>
<feature type="compositionally biased region" description="Acidic residues" evidence="3">
    <location>
        <begin position="388"/>
        <end position="397"/>
    </location>
</feature>
<feature type="compositionally biased region" description="Polar residues" evidence="3">
    <location>
        <begin position="1584"/>
        <end position="1601"/>
    </location>
</feature>